<dbReference type="EMBL" id="PXOH01000028">
    <property type="protein sequence ID" value="PSF33920.1"/>
    <property type="molecule type" value="Genomic_DNA"/>
</dbReference>
<name>A0A2T1LTE9_9CHRO</name>
<keyword evidence="3" id="KW-1185">Reference proteome</keyword>
<dbReference type="PROSITE" id="PS51781">
    <property type="entry name" value="SH3B"/>
    <property type="match status" value="1"/>
</dbReference>
<reference evidence="2 3" key="2">
    <citation type="submission" date="2018-03" db="EMBL/GenBank/DDBJ databases">
        <authorList>
            <person name="Keele B.F."/>
        </authorList>
    </citation>
    <scope>NUCLEOTIDE SEQUENCE [LARGE SCALE GENOMIC DNA]</scope>
    <source>
        <strain evidence="2 3">CCALA 016</strain>
    </source>
</reference>
<sequence>MNRNNKVFLKVKVKGGLHWIANRRKSSMAICFLTGLLTGVISFFPLTKQVKADNYFDNYVCDGYLIWTGSENGTANVRSGASTSDPIISIVKSLKIVQVIDVVTGKDGYAWYKIRFDYTVGWVRSDLITHDEC</sequence>
<dbReference type="Proteomes" id="UP000239001">
    <property type="component" value="Unassembled WGS sequence"/>
</dbReference>
<dbReference type="OrthoDB" id="5815858at2"/>
<proteinExistence type="predicted"/>
<evidence type="ECO:0000313" key="3">
    <source>
        <dbReference type="Proteomes" id="UP000239001"/>
    </source>
</evidence>
<evidence type="ECO:0000313" key="2">
    <source>
        <dbReference type="EMBL" id="PSF33920.1"/>
    </source>
</evidence>
<feature type="domain" description="SH3b" evidence="1">
    <location>
        <begin position="62"/>
        <end position="132"/>
    </location>
</feature>
<dbReference type="Pfam" id="PF08239">
    <property type="entry name" value="SH3_3"/>
    <property type="match status" value="1"/>
</dbReference>
<gene>
    <name evidence="2" type="ORF">C7H19_19565</name>
</gene>
<organism evidence="2 3">
    <name type="scientific">Aphanothece hegewaldii CCALA 016</name>
    <dbReference type="NCBI Taxonomy" id="2107694"/>
    <lineage>
        <taxon>Bacteria</taxon>
        <taxon>Bacillati</taxon>
        <taxon>Cyanobacteriota</taxon>
        <taxon>Cyanophyceae</taxon>
        <taxon>Oscillatoriophycideae</taxon>
        <taxon>Chroococcales</taxon>
        <taxon>Aphanothecaceae</taxon>
        <taxon>Aphanothece</taxon>
    </lineage>
</organism>
<protein>
    <recommendedName>
        <fullName evidence="1">SH3b domain-containing protein</fullName>
    </recommendedName>
</protein>
<accession>A0A2T1LTE9</accession>
<dbReference type="Gene3D" id="2.30.30.40">
    <property type="entry name" value="SH3 Domains"/>
    <property type="match status" value="1"/>
</dbReference>
<reference evidence="2 3" key="1">
    <citation type="submission" date="2018-03" db="EMBL/GenBank/DDBJ databases">
        <title>The ancient ancestry and fast evolution of plastids.</title>
        <authorList>
            <person name="Moore K.R."/>
            <person name="Magnabosco C."/>
            <person name="Momper L."/>
            <person name="Gold D.A."/>
            <person name="Bosak T."/>
            <person name="Fournier G.P."/>
        </authorList>
    </citation>
    <scope>NUCLEOTIDE SEQUENCE [LARGE SCALE GENOMIC DNA]</scope>
    <source>
        <strain evidence="2 3">CCALA 016</strain>
    </source>
</reference>
<comment type="caution">
    <text evidence="2">The sequence shown here is derived from an EMBL/GenBank/DDBJ whole genome shotgun (WGS) entry which is preliminary data.</text>
</comment>
<dbReference type="InterPro" id="IPR003646">
    <property type="entry name" value="SH3-like_bac-type"/>
</dbReference>
<dbReference type="SMART" id="SM00287">
    <property type="entry name" value="SH3b"/>
    <property type="match status" value="1"/>
</dbReference>
<dbReference type="AlphaFoldDB" id="A0A2T1LTE9"/>
<evidence type="ECO:0000259" key="1">
    <source>
        <dbReference type="PROSITE" id="PS51781"/>
    </source>
</evidence>